<name>A0A1M5U697_9GAMM</name>
<sequence length="203" mass="23241">MTAKKKASSSPVPKCLKVGQVFYSANIFTTDGKTELEIEEWHIRTLRVPNTRANGWAKNHLPSSYANQRARKAYLVLKHDLTYDSKAAKRGLKPWKSSIPDLCRKEFSENADHLPHGLFTTPLQALLYLKKEHKDLLPDLQGDVEYWKAETQAMKEEQGSVCPTLTEELEQAQENVEAHPKELVIIATRITKLRNQQKKHTRP</sequence>
<dbReference type="STRING" id="299255.SAMN02745129_2417"/>
<proteinExistence type="predicted"/>
<reference evidence="1 2" key="1">
    <citation type="submission" date="2016-11" db="EMBL/GenBank/DDBJ databases">
        <authorList>
            <person name="Jaros S."/>
            <person name="Januszkiewicz K."/>
            <person name="Wedrychowicz H."/>
        </authorList>
    </citation>
    <scope>NUCLEOTIDE SEQUENCE [LARGE SCALE GENOMIC DNA]</scope>
    <source>
        <strain evidence="1 2">DSM 16917</strain>
    </source>
</reference>
<dbReference type="EMBL" id="FQXG01000003">
    <property type="protein sequence ID" value="SHH58243.1"/>
    <property type="molecule type" value="Genomic_DNA"/>
</dbReference>
<organism evidence="1 2">
    <name type="scientific">Ferrimonas marina</name>
    <dbReference type="NCBI Taxonomy" id="299255"/>
    <lineage>
        <taxon>Bacteria</taxon>
        <taxon>Pseudomonadati</taxon>
        <taxon>Pseudomonadota</taxon>
        <taxon>Gammaproteobacteria</taxon>
        <taxon>Alteromonadales</taxon>
        <taxon>Ferrimonadaceae</taxon>
        <taxon>Ferrimonas</taxon>
    </lineage>
</organism>
<gene>
    <name evidence="1" type="ORF">SAMN02745129_2417</name>
</gene>
<dbReference type="RefSeq" id="WP_067655589.1">
    <property type="nucleotide sequence ID" value="NZ_FQXG01000003.1"/>
</dbReference>
<accession>A0A1M5U697</accession>
<keyword evidence="2" id="KW-1185">Reference proteome</keyword>
<evidence type="ECO:0000313" key="2">
    <source>
        <dbReference type="Proteomes" id="UP000184268"/>
    </source>
</evidence>
<protein>
    <submittedName>
        <fullName evidence="1">Uncharacterized protein</fullName>
    </submittedName>
</protein>
<dbReference type="AlphaFoldDB" id="A0A1M5U697"/>
<evidence type="ECO:0000313" key="1">
    <source>
        <dbReference type="EMBL" id="SHH58243.1"/>
    </source>
</evidence>
<dbReference type="Proteomes" id="UP000184268">
    <property type="component" value="Unassembled WGS sequence"/>
</dbReference>